<evidence type="ECO:0000256" key="3">
    <source>
        <dbReference type="ARBA" id="ARBA00022801"/>
    </source>
</evidence>
<dbReference type="PANTHER" id="PTHR42693">
    <property type="entry name" value="ARYLSULFATASE FAMILY MEMBER"/>
    <property type="match status" value="1"/>
</dbReference>
<organism evidence="6 7">
    <name type="scientific">Novosphingobium humi</name>
    <dbReference type="NCBI Taxonomy" id="2282397"/>
    <lineage>
        <taxon>Bacteria</taxon>
        <taxon>Pseudomonadati</taxon>
        <taxon>Pseudomonadota</taxon>
        <taxon>Alphaproteobacteria</taxon>
        <taxon>Sphingomonadales</taxon>
        <taxon>Sphingomonadaceae</taxon>
        <taxon>Novosphingobium</taxon>
    </lineage>
</organism>
<dbReference type="InterPro" id="IPR017850">
    <property type="entry name" value="Alkaline_phosphatase_core_sf"/>
</dbReference>
<dbReference type="Gene3D" id="3.30.1120.10">
    <property type="match status" value="1"/>
</dbReference>
<dbReference type="EMBL" id="CP117418">
    <property type="protein sequence ID" value="WCT79870.1"/>
    <property type="molecule type" value="Genomic_DNA"/>
</dbReference>
<keyword evidence="2" id="KW-0479">Metal-binding</keyword>
<dbReference type="PROSITE" id="PS00149">
    <property type="entry name" value="SULFATASE_2"/>
    <property type="match status" value="1"/>
</dbReference>
<gene>
    <name evidence="6" type="ORF">PQ457_17555</name>
</gene>
<dbReference type="InterPro" id="IPR050738">
    <property type="entry name" value="Sulfatase"/>
</dbReference>
<reference evidence="6 7" key="1">
    <citation type="submission" date="2023-02" db="EMBL/GenBank/DDBJ databases">
        <title>Genome sequence of Novosphingobium humi KACC 19094.</title>
        <authorList>
            <person name="Kim S."/>
            <person name="Heo J."/>
            <person name="Kwon S.-W."/>
        </authorList>
    </citation>
    <scope>NUCLEOTIDE SEQUENCE [LARGE SCALE GENOMIC DNA]</scope>
    <source>
        <strain evidence="6 7">KACC 19094</strain>
        <plasmid evidence="6 7">unnamed1</plasmid>
    </source>
</reference>
<protein>
    <submittedName>
        <fullName evidence="6">Sulfatase-like hydrolase/transferase</fullName>
    </submittedName>
</protein>
<feature type="domain" description="Sulfatase N-terminal" evidence="5">
    <location>
        <begin position="37"/>
        <end position="353"/>
    </location>
</feature>
<sequence length="478" mass="53199">MASLSRRSLIARSTALIGAGLVPELARAATGKGQRRPNILFILADDMGFADLSCYGRRDYATPALDALAAGGLRFTQAYANSAVCSATRTALITGRYQNRLPVGLEEPLGQRPVGLPPSHPTLPSLLRQAGYGTMLIGKWHLGALPDYGPQQSGYDHFWGFRGGGLDYFTHKAFGKADLWDDARQIDQQGYLTDLLAAKAREVITDHARQDKPFFMSLHFNAPHWPWEGPEDVAEARRLDESGKPMAMFHFDGGSAKIYAQMVTRMDYQIGLILKRLEELGMAENTIVVFTSDNGGERFSDTGPFTGRKTELLEGGLRVPAIIRWPGVTRAGAVSEQPIITMDWLPTLLAAAGTAPDPAFPSDGENLLPVLRRPDQAHERSFSWRYLNLNQEACRKGDWKYLKILNNTFLFNVVEDPQERANLKDRMPEKFREMQAEWQKWNAQMLPLDYDAGTSGFTGAQLPDHFGIEKAQTFVRPK</sequence>
<comment type="similarity">
    <text evidence="1">Belongs to the sulfatase family.</text>
</comment>
<keyword evidence="7" id="KW-1185">Reference proteome</keyword>
<dbReference type="RefSeq" id="WP_273620142.1">
    <property type="nucleotide sequence ID" value="NZ_CP117418.1"/>
</dbReference>
<dbReference type="InterPro" id="IPR024607">
    <property type="entry name" value="Sulfatase_CS"/>
</dbReference>
<dbReference type="InterPro" id="IPR000917">
    <property type="entry name" value="Sulfatase_N"/>
</dbReference>
<dbReference type="PROSITE" id="PS51318">
    <property type="entry name" value="TAT"/>
    <property type="match status" value="1"/>
</dbReference>
<keyword evidence="6" id="KW-0614">Plasmid</keyword>
<accession>A0ABY7U5J7</accession>
<name>A0ABY7U5J7_9SPHN</name>
<dbReference type="Pfam" id="PF00884">
    <property type="entry name" value="Sulfatase"/>
    <property type="match status" value="1"/>
</dbReference>
<dbReference type="InterPro" id="IPR006311">
    <property type="entry name" value="TAT_signal"/>
</dbReference>
<evidence type="ECO:0000256" key="4">
    <source>
        <dbReference type="ARBA" id="ARBA00022837"/>
    </source>
</evidence>
<dbReference type="Gene3D" id="3.40.720.10">
    <property type="entry name" value="Alkaline Phosphatase, subunit A"/>
    <property type="match status" value="1"/>
</dbReference>
<dbReference type="SUPFAM" id="SSF53649">
    <property type="entry name" value="Alkaline phosphatase-like"/>
    <property type="match status" value="1"/>
</dbReference>
<evidence type="ECO:0000313" key="6">
    <source>
        <dbReference type="EMBL" id="WCT79870.1"/>
    </source>
</evidence>
<evidence type="ECO:0000259" key="5">
    <source>
        <dbReference type="Pfam" id="PF00884"/>
    </source>
</evidence>
<geneLocation type="plasmid" evidence="6 7">
    <name>unnamed1</name>
</geneLocation>
<evidence type="ECO:0000256" key="2">
    <source>
        <dbReference type="ARBA" id="ARBA00022723"/>
    </source>
</evidence>
<evidence type="ECO:0000313" key="7">
    <source>
        <dbReference type="Proteomes" id="UP001218231"/>
    </source>
</evidence>
<keyword evidence="4" id="KW-0106">Calcium</keyword>
<proteinExistence type="inferred from homology"/>
<keyword evidence="3" id="KW-0378">Hydrolase</keyword>
<evidence type="ECO:0000256" key="1">
    <source>
        <dbReference type="ARBA" id="ARBA00008779"/>
    </source>
</evidence>
<dbReference type="PANTHER" id="PTHR42693:SF33">
    <property type="entry name" value="ARYLSULFATASE"/>
    <property type="match status" value="1"/>
</dbReference>
<dbReference type="Proteomes" id="UP001218231">
    <property type="component" value="Plasmid unnamed1"/>
</dbReference>